<comment type="caution">
    <text evidence="1">The sequence shown here is derived from an EMBL/GenBank/DDBJ whole genome shotgun (WGS) entry which is preliminary data.</text>
</comment>
<evidence type="ECO:0000313" key="1">
    <source>
        <dbReference type="EMBL" id="MBB6334100.1"/>
    </source>
</evidence>
<evidence type="ECO:0000313" key="2">
    <source>
        <dbReference type="Proteomes" id="UP000617426"/>
    </source>
</evidence>
<accession>A0A923IXG4</accession>
<keyword evidence="2" id="KW-1185">Reference proteome</keyword>
<gene>
    <name evidence="1" type="ORF">HD592_000665</name>
</gene>
<reference evidence="1" key="1">
    <citation type="submission" date="2020-08" db="EMBL/GenBank/DDBJ databases">
        <title>Sequencing the genomes of 1000 actinobacteria strains.</title>
        <authorList>
            <person name="Klenk H.-P."/>
        </authorList>
    </citation>
    <scope>NUCLEOTIDE SEQUENCE</scope>
    <source>
        <strain evidence="1">DSM 10695</strain>
    </source>
</reference>
<dbReference type="Proteomes" id="UP000617426">
    <property type="component" value="Unassembled WGS sequence"/>
</dbReference>
<proteinExistence type="predicted"/>
<sequence length="31" mass="3349">MWVECDSYSGCKQCLSCPAPPFVLVRGLGCV</sequence>
<dbReference type="EMBL" id="JACHMK010000001">
    <property type="protein sequence ID" value="MBB6334100.1"/>
    <property type="molecule type" value="Genomic_DNA"/>
</dbReference>
<protein>
    <submittedName>
        <fullName evidence="1">Uncharacterized protein</fullName>
    </submittedName>
</protein>
<dbReference type="AlphaFoldDB" id="A0A923IXG4"/>
<organism evidence="1 2">
    <name type="scientific">Schaalia hyovaginalis</name>
    <dbReference type="NCBI Taxonomy" id="29316"/>
    <lineage>
        <taxon>Bacteria</taxon>
        <taxon>Bacillati</taxon>
        <taxon>Actinomycetota</taxon>
        <taxon>Actinomycetes</taxon>
        <taxon>Actinomycetales</taxon>
        <taxon>Actinomycetaceae</taxon>
        <taxon>Schaalia</taxon>
    </lineage>
</organism>
<name>A0A923IXG4_9ACTO</name>